<dbReference type="InterPro" id="IPR042197">
    <property type="entry name" value="Apaf_helical"/>
</dbReference>
<evidence type="ECO:0000256" key="3">
    <source>
        <dbReference type="ARBA" id="ARBA00022821"/>
    </source>
</evidence>
<keyword evidence="2" id="KW-0433">Leucine-rich repeat</keyword>
<dbReference type="FunFam" id="1.10.8.430:FF:000003">
    <property type="entry name" value="Probable disease resistance protein At5g66910"/>
    <property type="match status" value="1"/>
</dbReference>
<dbReference type="SUPFAM" id="SSF52540">
    <property type="entry name" value="P-loop containing nucleoside triphosphate hydrolases"/>
    <property type="match status" value="1"/>
</dbReference>
<dbReference type="InterPro" id="IPR036388">
    <property type="entry name" value="WH-like_DNA-bd_sf"/>
</dbReference>
<dbReference type="GO" id="GO:0098542">
    <property type="term" value="P:defense response to other organism"/>
    <property type="evidence" value="ECO:0007669"/>
    <property type="project" value="TreeGrafter"/>
</dbReference>
<accession>A0AAW2PIV4</accession>
<comment type="similarity">
    <text evidence="1">Belongs to the disease resistance NB-LRR family.</text>
</comment>
<evidence type="ECO:0000256" key="1">
    <source>
        <dbReference type="ARBA" id="ARBA00008894"/>
    </source>
</evidence>
<dbReference type="EMBL" id="JACGWJ010000017">
    <property type="protein sequence ID" value="KAL0355634.1"/>
    <property type="molecule type" value="Genomic_DNA"/>
</dbReference>
<reference evidence="4" key="1">
    <citation type="submission" date="2020-06" db="EMBL/GenBank/DDBJ databases">
        <authorList>
            <person name="Li T."/>
            <person name="Hu X."/>
            <person name="Zhang T."/>
            <person name="Song X."/>
            <person name="Zhang H."/>
            <person name="Dai N."/>
            <person name="Sheng W."/>
            <person name="Hou X."/>
            <person name="Wei L."/>
        </authorList>
    </citation>
    <scope>NUCLEOTIDE SEQUENCE</scope>
    <source>
        <strain evidence="4">G02</strain>
        <tissue evidence="4">Leaf</tissue>
    </source>
</reference>
<dbReference type="PANTHER" id="PTHR23155:SF1205">
    <property type="entry name" value="DISEASE RESISTANCE PROTEIN RPM1"/>
    <property type="match status" value="1"/>
</dbReference>
<dbReference type="AlphaFoldDB" id="A0AAW2PIV4"/>
<dbReference type="Gene3D" id="1.10.10.10">
    <property type="entry name" value="Winged helix-like DNA-binding domain superfamily/Winged helix DNA-binding domain"/>
    <property type="match status" value="1"/>
</dbReference>
<dbReference type="InterPro" id="IPR044974">
    <property type="entry name" value="Disease_R_plants"/>
</dbReference>
<dbReference type="PANTHER" id="PTHR23155">
    <property type="entry name" value="DISEASE RESISTANCE PROTEIN RP"/>
    <property type="match status" value="1"/>
</dbReference>
<reference evidence="4" key="2">
    <citation type="journal article" date="2024" name="Plant">
        <title>Genomic evolution and insights into agronomic trait innovations of Sesamum species.</title>
        <authorList>
            <person name="Miao H."/>
            <person name="Wang L."/>
            <person name="Qu L."/>
            <person name="Liu H."/>
            <person name="Sun Y."/>
            <person name="Le M."/>
            <person name="Wang Q."/>
            <person name="Wei S."/>
            <person name="Zheng Y."/>
            <person name="Lin W."/>
            <person name="Duan Y."/>
            <person name="Cao H."/>
            <person name="Xiong S."/>
            <person name="Wang X."/>
            <person name="Wei L."/>
            <person name="Li C."/>
            <person name="Ma Q."/>
            <person name="Ju M."/>
            <person name="Zhao R."/>
            <person name="Li G."/>
            <person name="Mu C."/>
            <person name="Tian Q."/>
            <person name="Mei H."/>
            <person name="Zhang T."/>
            <person name="Gao T."/>
            <person name="Zhang H."/>
        </authorList>
    </citation>
    <scope>NUCLEOTIDE SEQUENCE</scope>
    <source>
        <strain evidence="4">G02</strain>
    </source>
</reference>
<name>A0AAW2PIV4_SESRA</name>
<dbReference type="InterPro" id="IPR027417">
    <property type="entry name" value="P-loop_NTPase"/>
</dbReference>
<organism evidence="4">
    <name type="scientific">Sesamum radiatum</name>
    <name type="common">Black benniseed</name>
    <dbReference type="NCBI Taxonomy" id="300843"/>
    <lineage>
        <taxon>Eukaryota</taxon>
        <taxon>Viridiplantae</taxon>
        <taxon>Streptophyta</taxon>
        <taxon>Embryophyta</taxon>
        <taxon>Tracheophyta</taxon>
        <taxon>Spermatophyta</taxon>
        <taxon>Magnoliopsida</taxon>
        <taxon>eudicotyledons</taxon>
        <taxon>Gunneridae</taxon>
        <taxon>Pentapetalae</taxon>
        <taxon>asterids</taxon>
        <taxon>lamiids</taxon>
        <taxon>Lamiales</taxon>
        <taxon>Pedaliaceae</taxon>
        <taxon>Sesamum</taxon>
    </lineage>
</organism>
<comment type="caution">
    <text evidence="4">The sequence shown here is derived from an EMBL/GenBank/DDBJ whole genome shotgun (WGS) entry which is preliminary data.</text>
</comment>
<proteinExistence type="inferred from homology"/>
<evidence type="ECO:0000256" key="2">
    <source>
        <dbReference type="ARBA" id="ARBA00022614"/>
    </source>
</evidence>
<gene>
    <name evidence="4" type="ORF">Sradi_4010300</name>
</gene>
<dbReference type="GO" id="GO:0043531">
    <property type="term" value="F:ADP binding"/>
    <property type="evidence" value="ECO:0007669"/>
    <property type="project" value="InterPro"/>
</dbReference>
<evidence type="ECO:0000313" key="4">
    <source>
        <dbReference type="EMBL" id="KAL0355634.1"/>
    </source>
</evidence>
<dbReference type="Gene3D" id="1.10.8.430">
    <property type="entry name" value="Helical domain of apoptotic protease-activating factors"/>
    <property type="match status" value="1"/>
</dbReference>
<sequence length="126" mass="14379">MKFLNPDESWELFLKKAFIDSTDGKCPQELEDIGRAIMEKCGGLPLAISVVGGLLVQKRRSKIEWEKVLKRLDTYIGSSEILPILELSYHDLSPHLKSCFLCLGFFKEDAIIRVSKLVNVWILQRA</sequence>
<keyword evidence="3" id="KW-0611">Plant defense</keyword>
<protein>
    <submittedName>
        <fullName evidence="4">Disease resistance protein RPH8A</fullName>
    </submittedName>
</protein>